<organism evidence="1 2">
    <name type="scientific">Pseudomonas mangrovi</name>
    <dbReference type="NCBI Taxonomy" id="2161748"/>
    <lineage>
        <taxon>Bacteria</taxon>
        <taxon>Pseudomonadati</taxon>
        <taxon>Pseudomonadota</taxon>
        <taxon>Gammaproteobacteria</taxon>
        <taxon>Pseudomonadales</taxon>
        <taxon>Pseudomonadaceae</taxon>
        <taxon>Pseudomonas</taxon>
    </lineage>
</organism>
<dbReference type="Gene3D" id="3.40.50.1820">
    <property type="entry name" value="alpha/beta hydrolase"/>
    <property type="match status" value="1"/>
</dbReference>
<protein>
    <submittedName>
        <fullName evidence="1">Alpha/beta hydrolase</fullName>
    </submittedName>
</protein>
<dbReference type="OrthoDB" id="5451115at2"/>
<reference evidence="1 2" key="1">
    <citation type="submission" date="2018-04" db="EMBL/GenBank/DDBJ databases">
        <title>Pseudomonas sp. nov., isolated from mangrove soil.</title>
        <authorList>
            <person name="Chen C."/>
        </authorList>
    </citation>
    <scope>NUCLEOTIDE SEQUENCE [LARGE SCALE GENOMIC DNA]</scope>
    <source>
        <strain evidence="1 2">TC-11</strain>
    </source>
</reference>
<dbReference type="AlphaFoldDB" id="A0A2T5P9S3"/>
<dbReference type="Proteomes" id="UP000244064">
    <property type="component" value="Unassembled WGS sequence"/>
</dbReference>
<evidence type="ECO:0000313" key="1">
    <source>
        <dbReference type="EMBL" id="PTU74484.1"/>
    </source>
</evidence>
<comment type="caution">
    <text evidence="1">The sequence shown here is derived from an EMBL/GenBank/DDBJ whole genome shotgun (WGS) entry which is preliminary data.</text>
</comment>
<dbReference type="SUPFAM" id="SSF53474">
    <property type="entry name" value="alpha/beta-Hydrolases"/>
    <property type="match status" value="1"/>
</dbReference>
<accession>A0A2T5P9S3</accession>
<proteinExistence type="predicted"/>
<keyword evidence="1" id="KW-0378">Hydrolase</keyword>
<sequence length="276" mass="30300">MPIARRGVPRWAIALLLLLSLGGCQSSLERVQQRGAQAGYHFEVTASQPFPLLQGVALKLPAGSRTRVYIEGDGHAWSTPTQPSLDPTPRDLLVMELVLDDPQPSIYLARPCQFVFAAGCRRELWTSERYSEDVVRSLDSALSALKARHQLGEFELVGYSGGAALALLLAARREDVVMVQTLAGNLTPRRWARLNGLSALDGSLEPLDYRQRLRPLPQRHLLGSADEVIGVALLDDYAQRLDGDCADYVVLEGVRHAQGVAGAWQAWRDRPLACAE</sequence>
<dbReference type="EMBL" id="QASN01000017">
    <property type="protein sequence ID" value="PTU74484.1"/>
    <property type="molecule type" value="Genomic_DNA"/>
</dbReference>
<dbReference type="RefSeq" id="WP_108107180.1">
    <property type="nucleotide sequence ID" value="NZ_QASN01000017.1"/>
</dbReference>
<evidence type="ECO:0000313" key="2">
    <source>
        <dbReference type="Proteomes" id="UP000244064"/>
    </source>
</evidence>
<keyword evidence="2" id="KW-1185">Reference proteome</keyword>
<gene>
    <name evidence="1" type="ORF">DBO85_10375</name>
</gene>
<dbReference type="GO" id="GO:0016787">
    <property type="term" value="F:hydrolase activity"/>
    <property type="evidence" value="ECO:0007669"/>
    <property type="project" value="UniProtKB-KW"/>
</dbReference>
<name>A0A2T5P9S3_9PSED</name>
<dbReference type="PROSITE" id="PS51257">
    <property type="entry name" value="PROKAR_LIPOPROTEIN"/>
    <property type="match status" value="1"/>
</dbReference>
<dbReference type="InterPro" id="IPR029058">
    <property type="entry name" value="AB_hydrolase_fold"/>
</dbReference>